<dbReference type="InterPro" id="IPR006479">
    <property type="entry name" value="Holin"/>
</dbReference>
<comment type="caution">
    <text evidence="6">The sequence shown here is derived from an EMBL/GenBank/DDBJ whole genome shotgun (WGS) entry which is preliminary data.</text>
</comment>
<gene>
    <name evidence="6" type="ORF">EV207_1076</name>
</gene>
<dbReference type="GO" id="GO:0016020">
    <property type="term" value="C:membrane"/>
    <property type="evidence" value="ECO:0007669"/>
    <property type="project" value="UniProtKB-SubCell"/>
</dbReference>
<dbReference type="Pfam" id="PF04688">
    <property type="entry name" value="Holin_SPP1"/>
    <property type="match status" value="1"/>
</dbReference>
<keyword evidence="3 5" id="KW-1133">Transmembrane helix</keyword>
<evidence type="ECO:0000256" key="5">
    <source>
        <dbReference type="SAM" id="Phobius"/>
    </source>
</evidence>
<proteinExistence type="predicted"/>
<keyword evidence="7" id="KW-1185">Reference proteome</keyword>
<dbReference type="AlphaFoldDB" id="A0A4R2P563"/>
<keyword evidence="4 5" id="KW-0472">Membrane</keyword>
<dbReference type="Proteomes" id="UP000295416">
    <property type="component" value="Unassembled WGS sequence"/>
</dbReference>
<dbReference type="NCBIfam" id="TIGR01592">
    <property type="entry name" value="holin_SPP1"/>
    <property type="match status" value="1"/>
</dbReference>
<evidence type="ECO:0000256" key="1">
    <source>
        <dbReference type="ARBA" id="ARBA00004370"/>
    </source>
</evidence>
<dbReference type="OrthoDB" id="2353897at2"/>
<reference evidence="6 7" key="1">
    <citation type="submission" date="2019-03" db="EMBL/GenBank/DDBJ databases">
        <title>Genomic Encyclopedia of Type Strains, Phase IV (KMG-IV): sequencing the most valuable type-strain genomes for metagenomic binning, comparative biology and taxonomic classification.</title>
        <authorList>
            <person name="Goeker M."/>
        </authorList>
    </citation>
    <scope>NUCLEOTIDE SEQUENCE [LARGE SCALE GENOMIC DNA]</scope>
    <source>
        <strain evidence="6 7">DSM 19377</strain>
    </source>
</reference>
<evidence type="ECO:0000256" key="4">
    <source>
        <dbReference type="ARBA" id="ARBA00023136"/>
    </source>
</evidence>
<feature type="transmembrane region" description="Helical" evidence="5">
    <location>
        <begin position="35"/>
        <end position="54"/>
    </location>
</feature>
<evidence type="ECO:0000313" key="6">
    <source>
        <dbReference type="EMBL" id="TCP29912.1"/>
    </source>
</evidence>
<evidence type="ECO:0000256" key="3">
    <source>
        <dbReference type="ARBA" id="ARBA00022989"/>
    </source>
</evidence>
<keyword evidence="2 5" id="KW-0812">Transmembrane</keyword>
<dbReference type="EMBL" id="SLXK01000007">
    <property type="protein sequence ID" value="TCP29912.1"/>
    <property type="molecule type" value="Genomic_DNA"/>
</dbReference>
<evidence type="ECO:0000313" key="7">
    <source>
        <dbReference type="Proteomes" id="UP000295416"/>
    </source>
</evidence>
<feature type="transmembrane region" description="Helical" evidence="5">
    <location>
        <begin position="12"/>
        <end position="29"/>
    </location>
</feature>
<protein>
    <submittedName>
        <fullName evidence="6">SPP1 family holin</fullName>
    </submittedName>
</protein>
<organism evidence="6 7">
    <name type="scientific">Scopulibacillus darangshiensis</name>
    <dbReference type="NCBI Taxonomy" id="442528"/>
    <lineage>
        <taxon>Bacteria</taxon>
        <taxon>Bacillati</taxon>
        <taxon>Bacillota</taxon>
        <taxon>Bacilli</taxon>
        <taxon>Bacillales</taxon>
        <taxon>Sporolactobacillaceae</taxon>
        <taxon>Scopulibacillus</taxon>
    </lineage>
</organism>
<dbReference type="RefSeq" id="WP_132744993.1">
    <property type="nucleotide sequence ID" value="NZ_SLXK01000007.1"/>
</dbReference>
<sequence>MDKGTIARTSVLLIALVNQVLTMFGWNPLPWSDEQVYTVVTGVLTVGATLVAWWKNNYVSKKGKAQRKVLKEKGLH</sequence>
<accession>A0A4R2P563</accession>
<name>A0A4R2P563_9BACL</name>
<evidence type="ECO:0000256" key="2">
    <source>
        <dbReference type="ARBA" id="ARBA00022692"/>
    </source>
</evidence>
<comment type="subcellular location">
    <subcellularLocation>
        <location evidence="1">Membrane</location>
    </subcellularLocation>
</comment>